<evidence type="ECO:0000313" key="1">
    <source>
        <dbReference type="EMBL" id="KAK8194195.1"/>
    </source>
</evidence>
<accession>A0ACC3S464</accession>
<reference evidence="1" key="1">
    <citation type="submission" date="2024-02" db="EMBL/GenBank/DDBJ databases">
        <title>Metagenome Assembled Genome of Zalaria obscura JY119.</title>
        <authorList>
            <person name="Vighnesh L."/>
            <person name="Jagadeeshwari U."/>
            <person name="Venkata Ramana C."/>
            <person name="Sasikala C."/>
        </authorList>
    </citation>
    <scope>NUCLEOTIDE SEQUENCE</scope>
    <source>
        <strain evidence="1">JY119</strain>
    </source>
</reference>
<sequence length="331" mass="36607">MGPQKAVVEACVCLRCRPPEPSSCADVIEKSSFSLLPGPLNVTGRLGVLDQLHPQRRRPSRPPPDPSVFGVRMLAEPCARLDPSPERVTSMAEIGLNSRRRPSHVPRSLSRHTFMAEVSTACEYLNLGVNNNVHNLARASNTRYPTSYFRLNLAVSIAPQRLQRRPCAIRRDCPHRLSSVSTVHTDSGWEKSGPWGRIWHMDRIGTSTCGAAKKISPSEPINKSPAPAKFADSVSLGYRVPTILLGAFTRPWLKQDRRISSGTSSIAVSNAAGWLTSPDLLWLSYHLCYRSSTTSKVRSVHFPLRRGTYGKDEPSRSVTRTPPDSDTNTTF</sequence>
<keyword evidence="2" id="KW-1185">Reference proteome</keyword>
<comment type="caution">
    <text evidence="1">The sequence shown here is derived from an EMBL/GenBank/DDBJ whole genome shotgun (WGS) entry which is preliminary data.</text>
</comment>
<dbReference type="EMBL" id="JAMKPW020000043">
    <property type="protein sequence ID" value="KAK8194195.1"/>
    <property type="molecule type" value="Genomic_DNA"/>
</dbReference>
<protein>
    <submittedName>
        <fullName evidence="1">Uncharacterized protein</fullName>
    </submittedName>
</protein>
<evidence type="ECO:0000313" key="2">
    <source>
        <dbReference type="Proteomes" id="UP001320706"/>
    </source>
</evidence>
<name>A0ACC3S464_9PEZI</name>
<organism evidence="1 2">
    <name type="scientific">Zalaria obscura</name>
    <dbReference type="NCBI Taxonomy" id="2024903"/>
    <lineage>
        <taxon>Eukaryota</taxon>
        <taxon>Fungi</taxon>
        <taxon>Dikarya</taxon>
        <taxon>Ascomycota</taxon>
        <taxon>Pezizomycotina</taxon>
        <taxon>Dothideomycetes</taxon>
        <taxon>Dothideomycetidae</taxon>
        <taxon>Dothideales</taxon>
        <taxon>Zalariaceae</taxon>
        <taxon>Zalaria</taxon>
    </lineage>
</organism>
<gene>
    <name evidence="1" type="ORF">M8818_007383</name>
</gene>
<dbReference type="Proteomes" id="UP001320706">
    <property type="component" value="Unassembled WGS sequence"/>
</dbReference>
<proteinExistence type="predicted"/>